<protein>
    <submittedName>
        <fullName evidence="2">Uncharacterized protein</fullName>
    </submittedName>
</protein>
<accession>A0A4S1WSY2</accession>
<evidence type="ECO:0000256" key="1">
    <source>
        <dbReference type="SAM" id="SignalP"/>
    </source>
</evidence>
<dbReference type="AlphaFoldDB" id="A0A4S1WSY2"/>
<evidence type="ECO:0000313" key="3">
    <source>
        <dbReference type="Proteomes" id="UP000309848"/>
    </source>
</evidence>
<gene>
    <name evidence="2" type="ORF">E5A74_01030</name>
</gene>
<reference evidence="2 3" key="1">
    <citation type="submission" date="2019-04" db="EMBL/GenBank/DDBJ databases">
        <title>Sphingomonas psychrotolerans sp. nov., isolated from soil in the Tianshan Mountains, Xinjiang, China.</title>
        <authorList>
            <person name="Luo Y."/>
            <person name="Sheng H."/>
        </authorList>
    </citation>
    <scope>NUCLEOTIDE SEQUENCE [LARGE SCALE GENOMIC DNA]</scope>
    <source>
        <strain evidence="2 3">KIS18-15</strain>
    </source>
</reference>
<dbReference type="EMBL" id="SRXU01000001">
    <property type="protein sequence ID" value="TGX45795.1"/>
    <property type="molecule type" value="Genomic_DNA"/>
</dbReference>
<dbReference type="RefSeq" id="WP_135981965.1">
    <property type="nucleotide sequence ID" value="NZ_JAASQM010000001.1"/>
</dbReference>
<dbReference type="Proteomes" id="UP000309848">
    <property type="component" value="Unassembled WGS sequence"/>
</dbReference>
<keyword evidence="1" id="KW-0732">Signal</keyword>
<proteinExistence type="predicted"/>
<sequence>MRNVLTMGLVLGCAAIPALAGERPQPILKTAANTLAAHAPLWAARDKRTPVASGLQPFTLPAASAQPKPVPRLTLLAEPVPKRAAELSTPTRWGPGATLPQVTARAGASYAVDDVMNARPKPRRRGSPLSAALVLRLDGQDDSPAFSVGGGGVAAAVWRAVPR</sequence>
<feature type="signal peptide" evidence="1">
    <location>
        <begin position="1"/>
        <end position="20"/>
    </location>
</feature>
<dbReference type="OrthoDB" id="7564878at2"/>
<evidence type="ECO:0000313" key="2">
    <source>
        <dbReference type="EMBL" id="TGX45795.1"/>
    </source>
</evidence>
<organism evidence="2 3">
    <name type="scientific">Sphingomonas naasensis</name>
    <dbReference type="NCBI Taxonomy" id="1344951"/>
    <lineage>
        <taxon>Bacteria</taxon>
        <taxon>Pseudomonadati</taxon>
        <taxon>Pseudomonadota</taxon>
        <taxon>Alphaproteobacteria</taxon>
        <taxon>Sphingomonadales</taxon>
        <taxon>Sphingomonadaceae</taxon>
        <taxon>Sphingomonas</taxon>
    </lineage>
</organism>
<keyword evidence="3" id="KW-1185">Reference proteome</keyword>
<feature type="chain" id="PRO_5021029522" evidence="1">
    <location>
        <begin position="21"/>
        <end position="163"/>
    </location>
</feature>
<name>A0A4S1WSY2_9SPHN</name>
<comment type="caution">
    <text evidence="2">The sequence shown here is derived from an EMBL/GenBank/DDBJ whole genome shotgun (WGS) entry which is preliminary data.</text>
</comment>